<comment type="caution">
    <text evidence="3">The sequence shown here is derived from an EMBL/GenBank/DDBJ whole genome shotgun (WGS) entry which is preliminary data.</text>
</comment>
<reference evidence="3 4" key="1">
    <citation type="submission" date="2018-05" db="EMBL/GenBank/DDBJ databases">
        <title>Genomic Encyclopedia of Type Strains, Phase IV (KMG-IV): sequencing the most valuable type-strain genomes for metagenomic binning, comparative biology and taxonomic classification.</title>
        <authorList>
            <person name="Goeker M."/>
        </authorList>
    </citation>
    <scope>NUCLEOTIDE SEQUENCE [LARGE SCALE GENOMIC DNA]</scope>
    <source>
        <strain evidence="3 4">DSM 2626</strain>
    </source>
</reference>
<dbReference type="GO" id="GO:0032259">
    <property type="term" value="P:methylation"/>
    <property type="evidence" value="ECO:0007669"/>
    <property type="project" value="UniProtKB-KW"/>
</dbReference>
<dbReference type="SUPFAM" id="SSF53335">
    <property type="entry name" value="S-adenosyl-L-methionine-dependent methyltransferases"/>
    <property type="match status" value="1"/>
</dbReference>
<organism evidence="3 4">
    <name type="scientific">Rhizobium loti</name>
    <name type="common">Mesorhizobium loti</name>
    <dbReference type="NCBI Taxonomy" id="381"/>
    <lineage>
        <taxon>Bacteria</taxon>
        <taxon>Pseudomonadati</taxon>
        <taxon>Pseudomonadota</taxon>
        <taxon>Alphaproteobacteria</taxon>
        <taxon>Hyphomicrobiales</taxon>
        <taxon>Phyllobacteriaceae</taxon>
        <taxon>Mesorhizobium</taxon>
    </lineage>
</organism>
<dbReference type="GeneID" id="61050305"/>
<sequence>MTRLKTRIVDLIEALGPLPVNEYMALCLFDPADGYYTTREPFGAAGDFITAPEISQMFGELVAVWMYQAWAASGRPLPATIAEIGPGRGTLMKDMLRTLSRLDPDLANGVIFAMIETSPRLTEVQQQTLGVTPFAVRWHETIETLPQQPLFIVGNELFDAVPVRQFVRAGAGWRERMVGLDDTNDLCFFAGAGSVDPALLPADATEATQGAIVEIAPARTALMAAIAERISQDGGAGLFLDYGHLQPGVGDTLQALRSHNHEDVLANPGEADLTTHVDFAALAATVRAHGLDAHLSTQGDFLLGMGILERAGRLGADADQAARDKIAEAVERLAGPQAMGDLFKVLAMLPRGVAAPLSATTPFATAD</sequence>
<keyword evidence="2 3" id="KW-0808">Transferase</keyword>
<keyword evidence="1 3" id="KW-0489">Methyltransferase</keyword>
<evidence type="ECO:0000313" key="3">
    <source>
        <dbReference type="EMBL" id="PWJ94282.1"/>
    </source>
</evidence>
<dbReference type="Pfam" id="PF02636">
    <property type="entry name" value="Methyltransf_28"/>
    <property type="match status" value="1"/>
</dbReference>
<dbReference type="PANTHER" id="PTHR12049:SF7">
    <property type="entry name" value="PROTEIN ARGININE METHYLTRANSFERASE NDUFAF7, MITOCHONDRIAL"/>
    <property type="match status" value="1"/>
</dbReference>
<dbReference type="InterPro" id="IPR003788">
    <property type="entry name" value="NDUFAF7"/>
</dbReference>
<dbReference type="RefSeq" id="WP_109659787.1">
    <property type="nucleotide sequence ID" value="NZ_QGGH01000001.1"/>
</dbReference>
<dbReference type="Gene3D" id="3.40.50.12710">
    <property type="match status" value="1"/>
</dbReference>
<gene>
    <name evidence="3" type="ORF">C8D77_101966</name>
</gene>
<name>A0A8E3B7N7_RHILI</name>
<evidence type="ECO:0000256" key="1">
    <source>
        <dbReference type="ARBA" id="ARBA00022603"/>
    </source>
</evidence>
<dbReference type="AlphaFoldDB" id="A0A8E3B7N7"/>
<dbReference type="GO" id="GO:0035243">
    <property type="term" value="F:protein-arginine omega-N symmetric methyltransferase activity"/>
    <property type="evidence" value="ECO:0007669"/>
    <property type="project" value="TreeGrafter"/>
</dbReference>
<evidence type="ECO:0000256" key="2">
    <source>
        <dbReference type="ARBA" id="ARBA00022679"/>
    </source>
</evidence>
<dbReference type="InterPro" id="IPR029063">
    <property type="entry name" value="SAM-dependent_MTases_sf"/>
</dbReference>
<protein>
    <submittedName>
        <fullName evidence="3">SAM-dependent MidA family methyltransferase</fullName>
    </submittedName>
</protein>
<dbReference type="InterPro" id="IPR038375">
    <property type="entry name" value="NDUFAF7_sf"/>
</dbReference>
<accession>A0A8E3B7N7</accession>
<proteinExistence type="predicted"/>
<evidence type="ECO:0000313" key="4">
    <source>
        <dbReference type="Proteomes" id="UP000245631"/>
    </source>
</evidence>
<dbReference type="EMBL" id="QGGH01000001">
    <property type="protein sequence ID" value="PWJ94282.1"/>
    <property type="molecule type" value="Genomic_DNA"/>
</dbReference>
<dbReference type="Proteomes" id="UP000245631">
    <property type="component" value="Unassembled WGS sequence"/>
</dbReference>
<dbReference type="PANTHER" id="PTHR12049">
    <property type="entry name" value="PROTEIN ARGININE METHYLTRANSFERASE NDUFAF7, MITOCHONDRIAL"/>
    <property type="match status" value="1"/>
</dbReference>